<name>A0A9X1QJL3_9SPHN</name>
<dbReference type="InterPro" id="IPR007497">
    <property type="entry name" value="SIMPL/DUF541"/>
</dbReference>
<feature type="transmembrane region" description="Helical" evidence="2">
    <location>
        <begin position="12"/>
        <end position="30"/>
    </location>
</feature>
<evidence type="ECO:0000256" key="2">
    <source>
        <dbReference type="SAM" id="Phobius"/>
    </source>
</evidence>
<proteinExistence type="predicted"/>
<dbReference type="GO" id="GO:0006974">
    <property type="term" value="P:DNA damage response"/>
    <property type="evidence" value="ECO:0007669"/>
    <property type="project" value="TreeGrafter"/>
</dbReference>
<feature type="region of interest" description="Disordered" evidence="1">
    <location>
        <begin position="205"/>
        <end position="231"/>
    </location>
</feature>
<accession>A0A9X1QJL3</accession>
<keyword evidence="2" id="KW-1133">Transmembrane helix</keyword>
<dbReference type="Pfam" id="PF04402">
    <property type="entry name" value="SIMPL"/>
    <property type="match status" value="1"/>
</dbReference>
<evidence type="ECO:0000256" key="1">
    <source>
        <dbReference type="SAM" id="MobiDB-lite"/>
    </source>
</evidence>
<comment type="caution">
    <text evidence="3">The sequence shown here is derived from an EMBL/GenBank/DDBJ whole genome shotgun (WGS) entry which is preliminary data.</text>
</comment>
<dbReference type="Proteomes" id="UP001139410">
    <property type="component" value="Unassembled WGS sequence"/>
</dbReference>
<keyword evidence="2" id="KW-0812">Transmembrane</keyword>
<reference evidence="3" key="1">
    <citation type="submission" date="2022-01" db="EMBL/GenBank/DDBJ databases">
        <authorList>
            <person name="Jo J.-H."/>
            <person name="Im W.-T."/>
        </authorList>
    </citation>
    <scope>NUCLEOTIDE SEQUENCE</scope>
    <source>
        <strain evidence="3">G124</strain>
    </source>
</reference>
<dbReference type="Gene3D" id="3.30.70.2970">
    <property type="entry name" value="Protein of unknown function (DUF541), domain 2"/>
    <property type="match status" value="1"/>
</dbReference>
<organism evidence="3 4">
    <name type="scientific">Sphingomonas cremea</name>
    <dbReference type="NCBI Taxonomy" id="2904799"/>
    <lineage>
        <taxon>Bacteria</taxon>
        <taxon>Pseudomonadati</taxon>
        <taxon>Pseudomonadota</taxon>
        <taxon>Alphaproteobacteria</taxon>
        <taxon>Sphingomonadales</taxon>
        <taxon>Sphingomonadaceae</taxon>
        <taxon>Sphingomonas</taxon>
    </lineage>
</organism>
<dbReference type="AlphaFoldDB" id="A0A9X1QJL3"/>
<dbReference type="PANTHER" id="PTHR34387">
    <property type="entry name" value="SLR1258 PROTEIN"/>
    <property type="match status" value="1"/>
</dbReference>
<sequence>MFERFQGDRAALLGAVGIFSVAMVGSGYLLGDGLRRAKMADRSVSVRGVSERDVVADLATWNISFSEEGDTLAPVQQTVERQASAVRQFFRQAGFKPDEIRDTGISVSQRYDEDRKSDRVTVSRSLQLKSRSVMEVQAAYARQAELIRAGVPMSSSDVVYSFTKLNSIKPAMIAEANQAARRNAEQFAKDSGAGVGAIKNASQGYFSVGPRDGDSDEEGGSGGSGSPFQKVRVVTTVDYDIDAG</sequence>
<gene>
    <name evidence="3" type="ORF">LVY65_06735</name>
</gene>
<dbReference type="Gene3D" id="3.30.110.170">
    <property type="entry name" value="Protein of unknown function (DUF541), domain 1"/>
    <property type="match status" value="1"/>
</dbReference>
<evidence type="ECO:0000313" key="3">
    <source>
        <dbReference type="EMBL" id="MCF2514756.1"/>
    </source>
</evidence>
<dbReference type="InterPro" id="IPR052022">
    <property type="entry name" value="26kDa_periplasmic_antigen"/>
</dbReference>
<dbReference type="EMBL" id="JAKFGM010000002">
    <property type="protein sequence ID" value="MCF2514756.1"/>
    <property type="molecule type" value="Genomic_DNA"/>
</dbReference>
<keyword evidence="2" id="KW-0472">Membrane</keyword>
<dbReference type="RefSeq" id="WP_235067256.1">
    <property type="nucleotide sequence ID" value="NZ_JAKFGM010000002.1"/>
</dbReference>
<protein>
    <submittedName>
        <fullName evidence="3">SIMPL domain-containing protein</fullName>
    </submittedName>
</protein>
<dbReference type="PANTHER" id="PTHR34387:SF2">
    <property type="entry name" value="SLR1258 PROTEIN"/>
    <property type="match status" value="1"/>
</dbReference>
<dbReference type="InterPro" id="IPR016907">
    <property type="entry name" value="UCP029033"/>
</dbReference>
<evidence type="ECO:0000313" key="4">
    <source>
        <dbReference type="Proteomes" id="UP001139410"/>
    </source>
</evidence>
<keyword evidence="4" id="KW-1185">Reference proteome</keyword>
<dbReference type="PIRSF" id="PIRSF029033">
    <property type="entry name" value="UCP029033"/>
    <property type="match status" value="1"/>
</dbReference>